<evidence type="ECO:0000313" key="4">
    <source>
        <dbReference type="EMBL" id="QYJ67361.1"/>
    </source>
</evidence>
<keyword evidence="1" id="KW-1133">Transmembrane helix</keyword>
<proteinExistence type="predicted"/>
<dbReference type="Pfam" id="PF04773">
    <property type="entry name" value="FecR"/>
    <property type="match status" value="1"/>
</dbReference>
<feature type="domain" description="FecR protein" evidence="2">
    <location>
        <begin position="103"/>
        <end position="187"/>
    </location>
</feature>
<name>A0ABX8V9P1_9FLAO</name>
<protein>
    <submittedName>
        <fullName evidence="4">FecR domain-containing protein</fullName>
    </submittedName>
</protein>
<feature type="domain" description="Protein FecR C-terminal" evidence="3">
    <location>
        <begin position="229"/>
        <end position="293"/>
    </location>
</feature>
<dbReference type="PANTHER" id="PTHR30273:SF2">
    <property type="entry name" value="PROTEIN FECR"/>
    <property type="match status" value="1"/>
</dbReference>
<sequence length="297" mass="33374">MKEDVKLAKWLNGEMSGEELRAFEASAGFETYRKIKEYSGALSAPDTDINAIYQNVTRNKNKEVKVRTLNPWFTKVAAMLLVALGVSYFFYATHTTNQSATLGEHTEFLLPDNSTVILNADSEATFKTWNWNNNRTIKLDGEAYFKVAKGKKFDVVTNLGTVTVVGTQFNVKAREDRFDVTCFEGKVMVKSNGKEILLTPGQSAIFEGGNNLNVPLEDDVQPGWINYEVNFYNEDLYNVIAEMERQYNVTINLKQGEYSSFTGPLPMNDLDTALDNITTAYNLKLEKAGDKIVLTSE</sequence>
<evidence type="ECO:0000256" key="1">
    <source>
        <dbReference type="SAM" id="Phobius"/>
    </source>
</evidence>
<dbReference type="EMBL" id="CP080429">
    <property type="protein sequence ID" value="QYJ67361.1"/>
    <property type="molecule type" value="Genomic_DNA"/>
</dbReference>
<feature type="transmembrane region" description="Helical" evidence="1">
    <location>
        <begin position="72"/>
        <end position="91"/>
    </location>
</feature>
<dbReference type="PANTHER" id="PTHR30273">
    <property type="entry name" value="PERIPLASMIC SIGNAL SENSOR AND SIGMA FACTOR ACTIVATOR FECR-RELATED"/>
    <property type="match status" value="1"/>
</dbReference>
<reference evidence="4 5" key="1">
    <citation type="submission" date="2021-07" db="EMBL/GenBank/DDBJ databases">
        <title>Flavobacterium WSW3-B6 sp.nov, isolated from seaweed.</title>
        <authorList>
            <person name="Muhammad N."/>
            <person name="Ho H."/>
            <person name="Lee Y.-J."/>
            <person name="Nguyen T."/>
            <person name="Ho J."/>
            <person name="Kim S.-G."/>
        </authorList>
    </citation>
    <scope>NUCLEOTIDE SEQUENCE [LARGE SCALE GENOMIC DNA]</scope>
    <source>
        <strain evidence="4 5">WSW3-B6</strain>
    </source>
</reference>
<dbReference type="RefSeq" id="WP_220639706.1">
    <property type="nucleotide sequence ID" value="NZ_CP080429.1"/>
</dbReference>
<dbReference type="Pfam" id="PF16344">
    <property type="entry name" value="FecR_C"/>
    <property type="match status" value="1"/>
</dbReference>
<evidence type="ECO:0000259" key="3">
    <source>
        <dbReference type="Pfam" id="PF16344"/>
    </source>
</evidence>
<keyword evidence="1" id="KW-0472">Membrane</keyword>
<dbReference type="InterPro" id="IPR006860">
    <property type="entry name" value="FecR"/>
</dbReference>
<dbReference type="Proteomes" id="UP000825381">
    <property type="component" value="Chromosome"/>
</dbReference>
<evidence type="ECO:0000313" key="5">
    <source>
        <dbReference type="Proteomes" id="UP000825381"/>
    </source>
</evidence>
<gene>
    <name evidence="4" type="ORF">K1I41_07220</name>
</gene>
<dbReference type="InterPro" id="IPR032508">
    <property type="entry name" value="FecR_C"/>
</dbReference>
<keyword evidence="5" id="KW-1185">Reference proteome</keyword>
<accession>A0ABX8V9P1</accession>
<dbReference type="InterPro" id="IPR012373">
    <property type="entry name" value="Ferrdict_sens_TM"/>
</dbReference>
<evidence type="ECO:0000259" key="2">
    <source>
        <dbReference type="Pfam" id="PF04773"/>
    </source>
</evidence>
<organism evidence="4 5">
    <name type="scientific">Flavobacterium litorale</name>
    <dbReference type="NCBI Taxonomy" id="2856519"/>
    <lineage>
        <taxon>Bacteria</taxon>
        <taxon>Pseudomonadati</taxon>
        <taxon>Bacteroidota</taxon>
        <taxon>Flavobacteriia</taxon>
        <taxon>Flavobacteriales</taxon>
        <taxon>Flavobacteriaceae</taxon>
        <taxon>Flavobacterium</taxon>
    </lineage>
</organism>
<dbReference type="Gene3D" id="3.55.50.30">
    <property type="match status" value="1"/>
</dbReference>
<dbReference type="Gene3D" id="2.60.120.1440">
    <property type="match status" value="1"/>
</dbReference>
<keyword evidence="1" id="KW-0812">Transmembrane</keyword>